<dbReference type="PROSITE" id="PS51826">
    <property type="entry name" value="PSBD"/>
    <property type="match status" value="1"/>
</dbReference>
<dbReference type="GO" id="GO:0031405">
    <property type="term" value="F:lipoic acid binding"/>
    <property type="evidence" value="ECO:0007669"/>
    <property type="project" value="TreeGrafter"/>
</dbReference>
<name>A0A6V8KYR2_9ACTN</name>
<feature type="region of interest" description="Disordered" evidence="9">
    <location>
        <begin position="347"/>
        <end position="380"/>
    </location>
</feature>
<dbReference type="Pfam" id="PF00198">
    <property type="entry name" value="2-oxoacid_dh"/>
    <property type="match status" value="1"/>
</dbReference>
<dbReference type="InterPro" id="IPR011053">
    <property type="entry name" value="Single_hybrid_motif"/>
</dbReference>
<keyword evidence="13" id="KW-1185">Reference proteome</keyword>
<evidence type="ECO:0000256" key="1">
    <source>
        <dbReference type="ARBA" id="ARBA00001938"/>
    </source>
</evidence>
<dbReference type="InterPro" id="IPR001078">
    <property type="entry name" value="2-oxoacid_DH_actylTfrase"/>
</dbReference>
<dbReference type="NCBIfam" id="TIGR02927">
    <property type="entry name" value="SucB_Actino"/>
    <property type="match status" value="1"/>
</dbReference>
<organism evidence="12 13">
    <name type="scientific">Phytohabitans houttuyneae</name>
    <dbReference type="NCBI Taxonomy" id="1076126"/>
    <lineage>
        <taxon>Bacteria</taxon>
        <taxon>Bacillati</taxon>
        <taxon>Actinomycetota</taxon>
        <taxon>Actinomycetes</taxon>
        <taxon>Micromonosporales</taxon>
        <taxon>Micromonosporaceae</taxon>
    </lineage>
</organism>
<dbReference type="InterPro" id="IPR014276">
    <property type="entry name" value="2-oxoglutarate_DH_E2"/>
</dbReference>
<dbReference type="Gene3D" id="2.40.50.100">
    <property type="match status" value="2"/>
</dbReference>
<keyword evidence="6 8" id="KW-0012">Acyltransferase</keyword>
<dbReference type="EC" id="2.3.1.-" evidence="8"/>
<comment type="cofactor">
    <cofactor evidence="1 8">
        <name>(R)-lipoate</name>
        <dbReference type="ChEBI" id="CHEBI:83088"/>
    </cofactor>
</comment>
<keyword evidence="3 8" id="KW-0808">Transferase</keyword>
<dbReference type="PANTHER" id="PTHR43178">
    <property type="entry name" value="DIHYDROLIPOAMIDE ACETYLTRANSFERASE COMPONENT OF PYRUVATE DEHYDROGENASE COMPLEX"/>
    <property type="match status" value="1"/>
</dbReference>
<dbReference type="Pfam" id="PF02817">
    <property type="entry name" value="E3_binding"/>
    <property type="match status" value="1"/>
</dbReference>
<reference evidence="12 13" key="2">
    <citation type="submission" date="2020-03" db="EMBL/GenBank/DDBJ databases">
        <authorList>
            <person name="Ichikawa N."/>
            <person name="Kimura A."/>
            <person name="Kitahashi Y."/>
            <person name="Uohara A."/>
        </authorList>
    </citation>
    <scope>NUCLEOTIDE SEQUENCE [LARGE SCALE GENOMIC DNA]</scope>
    <source>
        <strain evidence="12 13">NBRC 108639</strain>
    </source>
</reference>
<dbReference type="Gene3D" id="4.10.320.10">
    <property type="entry name" value="E3-binding domain"/>
    <property type="match status" value="1"/>
</dbReference>
<comment type="catalytic activity">
    <reaction evidence="7">
        <text>N(6)-[(R)-dihydrolipoyl]-L-lysyl-[protein] + acetyl-CoA = N(6)-[(R)-S(8)-acetyldihydrolipoyl]-L-lysyl-[protein] + CoA</text>
        <dbReference type="Rhea" id="RHEA:17017"/>
        <dbReference type="Rhea" id="RHEA-COMP:10475"/>
        <dbReference type="Rhea" id="RHEA-COMP:10478"/>
        <dbReference type="ChEBI" id="CHEBI:57287"/>
        <dbReference type="ChEBI" id="CHEBI:57288"/>
        <dbReference type="ChEBI" id="CHEBI:83100"/>
        <dbReference type="ChEBI" id="CHEBI:83111"/>
        <dbReference type="EC" id="2.3.1.12"/>
    </reaction>
</comment>
<comment type="caution">
    <text evidence="12">The sequence shown here is derived from an EMBL/GenBank/DDBJ whole genome shotgun (WGS) entry which is preliminary data.</text>
</comment>
<dbReference type="CDD" id="cd06849">
    <property type="entry name" value="lipoyl_domain"/>
    <property type="match status" value="2"/>
</dbReference>
<dbReference type="InterPro" id="IPR023213">
    <property type="entry name" value="CAT-like_dom_sf"/>
</dbReference>
<evidence type="ECO:0000256" key="6">
    <source>
        <dbReference type="ARBA" id="ARBA00023315"/>
    </source>
</evidence>
<feature type="compositionally biased region" description="Pro residues" evidence="9">
    <location>
        <begin position="262"/>
        <end position="272"/>
    </location>
</feature>
<feature type="compositionally biased region" description="Low complexity" evidence="9">
    <location>
        <begin position="85"/>
        <end position="132"/>
    </location>
</feature>
<dbReference type="InterPro" id="IPR050743">
    <property type="entry name" value="2-oxoacid_DH_E2_comp"/>
</dbReference>
<dbReference type="SUPFAM" id="SSF52777">
    <property type="entry name" value="CoA-dependent acyltransferases"/>
    <property type="match status" value="1"/>
</dbReference>
<dbReference type="SUPFAM" id="SSF47005">
    <property type="entry name" value="Peripheral subunit-binding domain of 2-oxo acid dehydrogenase complex"/>
    <property type="match status" value="1"/>
</dbReference>
<dbReference type="InterPro" id="IPR000089">
    <property type="entry name" value="Biotin_lipoyl"/>
</dbReference>
<dbReference type="Proteomes" id="UP000482800">
    <property type="component" value="Unassembled WGS sequence"/>
</dbReference>
<feature type="domain" description="Peripheral subunit-binding (PSBD)" evidence="11">
    <location>
        <begin position="303"/>
        <end position="340"/>
    </location>
</feature>
<feature type="compositionally biased region" description="Gly residues" evidence="9">
    <location>
        <begin position="140"/>
        <end position="150"/>
    </location>
</feature>
<evidence type="ECO:0000256" key="5">
    <source>
        <dbReference type="ARBA" id="ARBA00022823"/>
    </source>
</evidence>
<feature type="domain" description="Lipoyl-binding" evidence="10">
    <location>
        <begin position="2"/>
        <end position="77"/>
    </location>
</feature>
<comment type="similarity">
    <text evidence="2 8">Belongs to the 2-oxoacid dehydrogenase family.</text>
</comment>
<evidence type="ECO:0000256" key="4">
    <source>
        <dbReference type="ARBA" id="ARBA00022737"/>
    </source>
</evidence>
<feature type="compositionally biased region" description="Low complexity" evidence="9">
    <location>
        <begin position="251"/>
        <end position="260"/>
    </location>
</feature>
<evidence type="ECO:0000256" key="7">
    <source>
        <dbReference type="ARBA" id="ARBA00048370"/>
    </source>
</evidence>
<evidence type="ECO:0000256" key="2">
    <source>
        <dbReference type="ARBA" id="ARBA00007317"/>
    </source>
</evidence>
<dbReference type="FunFam" id="2.40.50.100:FF:000023">
    <property type="entry name" value="Dihydrolipoamide acetyltransferase component of pyruvate dehydrogenase complex"/>
    <property type="match status" value="1"/>
</dbReference>
<dbReference type="InterPro" id="IPR036625">
    <property type="entry name" value="E3-bd_dom_sf"/>
</dbReference>
<dbReference type="AlphaFoldDB" id="A0A6V8KYR2"/>
<keyword evidence="4" id="KW-0677">Repeat</keyword>
<feature type="compositionally biased region" description="Low complexity" evidence="9">
    <location>
        <begin position="273"/>
        <end position="286"/>
    </location>
</feature>
<evidence type="ECO:0000256" key="9">
    <source>
        <dbReference type="SAM" id="MobiDB-lite"/>
    </source>
</evidence>
<accession>A0A6V8KYR2</accession>
<proteinExistence type="inferred from homology"/>
<dbReference type="PANTHER" id="PTHR43178:SF5">
    <property type="entry name" value="LIPOAMIDE ACYLTRANSFERASE COMPONENT OF BRANCHED-CHAIN ALPHA-KETO ACID DEHYDROGENASE COMPLEX, MITOCHONDRIAL"/>
    <property type="match status" value="1"/>
</dbReference>
<dbReference type="GO" id="GO:0004742">
    <property type="term" value="F:dihydrolipoyllysine-residue acetyltransferase activity"/>
    <property type="evidence" value="ECO:0007669"/>
    <property type="project" value="UniProtKB-EC"/>
</dbReference>
<dbReference type="EMBL" id="BLPF01000004">
    <property type="protein sequence ID" value="GFJ85655.1"/>
    <property type="molecule type" value="Genomic_DNA"/>
</dbReference>
<dbReference type="PROSITE" id="PS50968">
    <property type="entry name" value="BIOTINYL_LIPOYL"/>
    <property type="match status" value="2"/>
</dbReference>
<evidence type="ECO:0000259" key="11">
    <source>
        <dbReference type="PROSITE" id="PS51826"/>
    </source>
</evidence>
<evidence type="ECO:0000256" key="8">
    <source>
        <dbReference type="RuleBase" id="RU003423"/>
    </source>
</evidence>
<evidence type="ECO:0000256" key="3">
    <source>
        <dbReference type="ARBA" id="ARBA00022679"/>
    </source>
</evidence>
<feature type="region of interest" description="Disordered" evidence="9">
    <location>
        <begin position="223"/>
        <end position="297"/>
    </location>
</feature>
<dbReference type="InterPro" id="IPR003016">
    <property type="entry name" value="2-oxoA_DH_lipoyl-BS"/>
</dbReference>
<dbReference type="PROSITE" id="PS00189">
    <property type="entry name" value="LIPOYL"/>
    <property type="match status" value="2"/>
</dbReference>
<reference evidence="12 13" key="1">
    <citation type="submission" date="2020-03" db="EMBL/GenBank/DDBJ databases">
        <title>Whole genome shotgun sequence of Phytohabitans houttuyneae NBRC 108639.</title>
        <authorList>
            <person name="Komaki H."/>
            <person name="Tamura T."/>
        </authorList>
    </citation>
    <scope>NUCLEOTIDE SEQUENCE [LARGE SCALE GENOMIC DNA]</scope>
    <source>
        <strain evidence="12 13">NBRC 108639</strain>
    </source>
</reference>
<dbReference type="Pfam" id="PF00364">
    <property type="entry name" value="Biotin_lipoyl"/>
    <property type="match status" value="2"/>
</dbReference>
<evidence type="ECO:0000313" key="12">
    <source>
        <dbReference type="EMBL" id="GFJ85655.1"/>
    </source>
</evidence>
<keyword evidence="12" id="KW-0670">Pyruvate</keyword>
<dbReference type="GO" id="GO:0005737">
    <property type="term" value="C:cytoplasm"/>
    <property type="evidence" value="ECO:0007669"/>
    <property type="project" value="TreeGrafter"/>
</dbReference>
<dbReference type="InterPro" id="IPR004167">
    <property type="entry name" value="PSBD"/>
</dbReference>
<dbReference type="Gene3D" id="3.30.559.10">
    <property type="entry name" value="Chloramphenicol acetyltransferase-like domain"/>
    <property type="match status" value="1"/>
</dbReference>
<feature type="domain" description="Lipoyl-binding" evidence="10">
    <location>
        <begin position="152"/>
        <end position="227"/>
    </location>
</feature>
<dbReference type="SUPFAM" id="SSF51230">
    <property type="entry name" value="Single hybrid motif"/>
    <property type="match status" value="2"/>
</dbReference>
<gene>
    <name evidence="12" type="primary">sucB</name>
    <name evidence="12" type="ORF">Phou_098350</name>
</gene>
<sequence length="613" mass="63453">MPVSVPMPRLGESVTEGTVTRWLKQEGDRVEVDEPLLEVSTDKVDTEIPSPAAGVLTRIVVQEDETAEVGAELAVISGDDEGQGAAPAETPQESQPAAEAPAQQSQPAAEAPAQEEPAPAQAAAAPPEQQPSDQDETPQQGGGGTPGASGGTTVVKMPALGESVTEGTVTRWLKQVGENVDLDEPLLEVSTDKVDTEIPSPAAGTLLEIKVQQDETADVGADLAVIGSAGTPSEGHVTESAPAPAVESTKAQGAPAAEPQRAPEPAPRPSQPEPAKAQAAPAQPQPSGVGARSAQANGGDTAYVTPLVRKLASEHNVDLATLNGTGVGGRIRKQDVLEAAEKAKAAAAAPAPAQPAQKAAPAAAPAKSEPSPLRGRTEKLTRTRISIAKRMYESLQSSAQLTTVVEVDVTKIARLRQQAKGNFQQQHGVKLSFLPFFAVAAVEALGRFPIVNASIDLDGGTVTYPDGEHLGIAVDTERGLLVPVIRDAGDLNLAGLARRIADLAERTRTNKISPDEISGATFTLTNTGSRGALFDTPIVPKPQSAILGTGAVVKRAVVVDDPDLGEVITPRSMCYLALSYDHRIIDGADAARFLSAMKERLEGGHFEADLGLA</sequence>
<feature type="compositionally biased region" description="Low complexity" evidence="9">
    <location>
        <begin position="347"/>
        <end position="372"/>
    </location>
</feature>
<evidence type="ECO:0000313" key="13">
    <source>
        <dbReference type="Proteomes" id="UP000482800"/>
    </source>
</evidence>
<protein>
    <recommendedName>
        <fullName evidence="8">Dihydrolipoamide acetyltransferase component of pyruvate dehydrogenase complex</fullName>
        <ecNumber evidence="8">2.3.1.-</ecNumber>
    </recommendedName>
</protein>
<evidence type="ECO:0000259" key="10">
    <source>
        <dbReference type="PROSITE" id="PS50968"/>
    </source>
</evidence>
<dbReference type="RefSeq" id="WP_173070840.1">
    <property type="nucleotide sequence ID" value="NZ_BAABGO010000009.1"/>
</dbReference>
<keyword evidence="5 8" id="KW-0450">Lipoyl</keyword>
<feature type="region of interest" description="Disordered" evidence="9">
    <location>
        <begin position="70"/>
        <end position="198"/>
    </location>
</feature>